<dbReference type="InterPro" id="IPR012675">
    <property type="entry name" value="Beta-grasp_dom_sf"/>
</dbReference>
<comment type="subunit">
    <text evidence="8">Homotetramer. Forms heterodimers with either ThiH or ThiS.</text>
</comment>
<comment type="subcellular location">
    <subcellularLocation>
        <location evidence="8">Cytoplasm</location>
    </subcellularLocation>
</comment>
<feature type="domain" description="Thiazole synthase ThiG" evidence="9">
    <location>
        <begin position="72"/>
        <end position="319"/>
    </location>
</feature>
<dbReference type="PANTHER" id="PTHR34266">
    <property type="entry name" value="THIAZOLE SYNTHASE"/>
    <property type="match status" value="1"/>
</dbReference>
<evidence type="ECO:0000256" key="5">
    <source>
        <dbReference type="ARBA" id="ARBA00022977"/>
    </source>
</evidence>
<evidence type="ECO:0000256" key="7">
    <source>
        <dbReference type="ARBA" id="ARBA00049897"/>
    </source>
</evidence>
<dbReference type="HAMAP" id="MF_00443">
    <property type="entry name" value="ThiG"/>
    <property type="match status" value="1"/>
</dbReference>
<comment type="catalytic activity">
    <reaction evidence="7 8">
        <text>[ThiS sulfur-carrier protein]-C-terminal-Gly-aminoethanethioate + 2-iminoacetate + 1-deoxy-D-xylulose 5-phosphate = [ThiS sulfur-carrier protein]-C-terminal Gly-Gly + 2-[(2R,5Z)-2-carboxy-4-methylthiazol-5(2H)-ylidene]ethyl phosphate + 2 H2O + H(+)</text>
        <dbReference type="Rhea" id="RHEA:26297"/>
        <dbReference type="Rhea" id="RHEA-COMP:12909"/>
        <dbReference type="Rhea" id="RHEA-COMP:19908"/>
        <dbReference type="ChEBI" id="CHEBI:15377"/>
        <dbReference type="ChEBI" id="CHEBI:15378"/>
        <dbReference type="ChEBI" id="CHEBI:57792"/>
        <dbReference type="ChEBI" id="CHEBI:62899"/>
        <dbReference type="ChEBI" id="CHEBI:77846"/>
        <dbReference type="ChEBI" id="CHEBI:90778"/>
        <dbReference type="ChEBI" id="CHEBI:232372"/>
        <dbReference type="EC" id="2.8.1.10"/>
    </reaction>
</comment>
<comment type="pathway">
    <text evidence="2 8">Cofactor biosynthesis; thiamine diphosphate biosynthesis.</text>
</comment>
<gene>
    <name evidence="8" type="primary">thiG</name>
    <name evidence="10" type="ORF">AU255_02720</name>
</gene>
<feature type="binding site" evidence="8">
    <location>
        <begin position="254"/>
        <end position="255"/>
    </location>
    <ligand>
        <name>1-deoxy-D-xylulose 5-phosphate</name>
        <dbReference type="ChEBI" id="CHEBI:57792"/>
    </ligand>
</feature>
<accession>A0A1V8M5K6</accession>
<dbReference type="InterPro" id="IPR033983">
    <property type="entry name" value="Thiazole_synthase_ThiG"/>
</dbReference>
<dbReference type="InterPro" id="IPR013785">
    <property type="entry name" value="Aldolase_TIM"/>
</dbReference>
<evidence type="ECO:0000256" key="2">
    <source>
        <dbReference type="ARBA" id="ARBA00004948"/>
    </source>
</evidence>
<feature type="binding site" evidence="8">
    <location>
        <begin position="276"/>
        <end position="277"/>
    </location>
    <ligand>
        <name>1-deoxy-D-xylulose 5-phosphate</name>
        <dbReference type="ChEBI" id="CHEBI:57792"/>
    </ligand>
</feature>
<evidence type="ECO:0000259" key="9">
    <source>
        <dbReference type="Pfam" id="PF05690"/>
    </source>
</evidence>
<dbReference type="AlphaFoldDB" id="A0A1V8M5K6"/>
<dbReference type="Pfam" id="PF05690">
    <property type="entry name" value="ThiG"/>
    <property type="match status" value="1"/>
</dbReference>
<dbReference type="CDD" id="cd04728">
    <property type="entry name" value="ThiG"/>
    <property type="match status" value="1"/>
</dbReference>
<dbReference type="EC" id="2.8.1.10" evidence="3 8"/>
<dbReference type="Pfam" id="PF02597">
    <property type="entry name" value="ThiS"/>
    <property type="match status" value="1"/>
</dbReference>
<dbReference type="InterPro" id="IPR016155">
    <property type="entry name" value="Mopterin_synth/thiamin_S_b"/>
</dbReference>
<dbReference type="GO" id="GO:0009229">
    <property type="term" value="P:thiamine diphosphate biosynthetic process"/>
    <property type="evidence" value="ECO:0007669"/>
    <property type="project" value="UniProtKB-UniRule"/>
</dbReference>
<dbReference type="STRING" id="1420851.AU255_02720"/>
<dbReference type="RefSeq" id="WP_080521452.1">
    <property type="nucleotide sequence ID" value="NZ_LPUF01000001.1"/>
</dbReference>
<keyword evidence="8" id="KW-0963">Cytoplasm</keyword>
<name>A0A1V8M5K6_9GAMM</name>
<feature type="active site" description="Schiff-base intermediate with DXP" evidence="8">
    <location>
        <position position="167"/>
    </location>
</feature>
<dbReference type="UniPathway" id="UPA00060"/>
<reference evidence="10 11" key="1">
    <citation type="submission" date="2015-12" db="EMBL/GenBank/DDBJ databases">
        <authorList>
            <person name="Shamseldin A."/>
            <person name="Moawad H."/>
            <person name="Abd El-Rahim W.M."/>
            <person name="Sadowsky M.J."/>
        </authorList>
    </citation>
    <scope>NUCLEOTIDE SEQUENCE [LARGE SCALE GENOMIC DNA]</scope>
    <source>
        <strain evidence="10 11">WF1</strain>
    </source>
</reference>
<dbReference type="PANTHER" id="PTHR34266:SF2">
    <property type="entry name" value="THIAZOLE SYNTHASE"/>
    <property type="match status" value="1"/>
</dbReference>
<evidence type="ECO:0000256" key="4">
    <source>
        <dbReference type="ARBA" id="ARBA00022679"/>
    </source>
</evidence>
<dbReference type="InterPro" id="IPR010035">
    <property type="entry name" value="Thi_S"/>
</dbReference>
<keyword evidence="6 8" id="KW-0704">Schiff base</keyword>
<feature type="binding site" evidence="8">
    <location>
        <position position="228"/>
    </location>
    <ligand>
        <name>1-deoxy-D-xylulose 5-phosphate</name>
        <dbReference type="ChEBI" id="CHEBI:57792"/>
    </ligand>
</feature>
<dbReference type="CDD" id="cd00565">
    <property type="entry name" value="Ubl_ThiS"/>
    <property type="match status" value="1"/>
</dbReference>
<comment type="function">
    <text evidence="1 8">Catalyzes the rearrangement of 1-deoxy-D-xylulose 5-phosphate (DXP) to produce the thiazole phosphate moiety of thiamine. Sulfur is provided by the thiocarboxylate moiety of the carrier protein ThiS. In vitro, sulfur can be provided by H(2)S.</text>
</comment>
<keyword evidence="11" id="KW-1185">Reference proteome</keyword>
<sequence>MNVYVNGETKQYAEKTTVADIVSDLGLANKRIAVELNKEILPFDQYAQTGIKTEDRLEIVQAIGGGQEDSFTIAGKHYKSRLLVGTGKYKDMQETQLAIEASGAEIVTVAIRRTNIGQNPNEANLLDIISPDKYTILPNTAGCFTADDAVRTCRLARELLNGHKLVKLEVLADQKTLLPEIVETLAAAALLVKDGFDVMVYTNDDPIIAKRLEELGCVAVMPLAAPIGSGLGVQNPYNILTIVENAKVPILVDAGVGTASDAAVAMELGCDGVLMNTAIAAARNPVLMASAMKKGIQAGREAFLAGRMPRKRFASASSPLDGLIG</sequence>
<dbReference type="OrthoDB" id="9805935at2"/>
<keyword evidence="4 8" id="KW-0808">Transferase</keyword>
<dbReference type="InterPro" id="IPR008867">
    <property type="entry name" value="ThiG"/>
</dbReference>
<keyword evidence="5 8" id="KW-0784">Thiamine biosynthesis</keyword>
<proteinExistence type="inferred from homology"/>
<dbReference type="GO" id="GO:1990107">
    <property type="term" value="F:thiazole synthase activity"/>
    <property type="evidence" value="ECO:0007669"/>
    <property type="project" value="UniProtKB-EC"/>
</dbReference>
<evidence type="ECO:0000256" key="6">
    <source>
        <dbReference type="ARBA" id="ARBA00023270"/>
    </source>
</evidence>
<dbReference type="NCBIfam" id="TIGR01683">
    <property type="entry name" value="thiS"/>
    <property type="match status" value="1"/>
</dbReference>
<dbReference type="SUPFAM" id="SSF54285">
    <property type="entry name" value="MoaD/ThiS"/>
    <property type="match status" value="1"/>
</dbReference>
<evidence type="ECO:0000313" key="10">
    <source>
        <dbReference type="EMBL" id="OQK16835.1"/>
    </source>
</evidence>
<dbReference type="InterPro" id="IPR003749">
    <property type="entry name" value="ThiS/MoaD-like"/>
</dbReference>
<dbReference type="Proteomes" id="UP000191980">
    <property type="component" value="Unassembled WGS sequence"/>
</dbReference>
<protein>
    <recommendedName>
        <fullName evidence="3 8">Thiazole synthase</fullName>
        <ecNumber evidence="3 8">2.8.1.10</ecNumber>
    </recommendedName>
</protein>
<dbReference type="Gene3D" id="3.10.20.30">
    <property type="match status" value="1"/>
</dbReference>
<evidence type="ECO:0000256" key="3">
    <source>
        <dbReference type="ARBA" id="ARBA00011960"/>
    </source>
</evidence>
<comment type="caution">
    <text evidence="10">The sequence shown here is derived from an EMBL/GenBank/DDBJ whole genome shotgun (WGS) entry which is preliminary data.</text>
</comment>
<dbReference type="GO" id="GO:0005737">
    <property type="term" value="C:cytoplasm"/>
    <property type="evidence" value="ECO:0007669"/>
    <property type="project" value="UniProtKB-SubCell"/>
</dbReference>
<evidence type="ECO:0000256" key="8">
    <source>
        <dbReference type="HAMAP-Rule" id="MF_00443"/>
    </source>
</evidence>
<evidence type="ECO:0000313" key="11">
    <source>
        <dbReference type="Proteomes" id="UP000191980"/>
    </source>
</evidence>
<dbReference type="SUPFAM" id="SSF110399">
    <property type="entry name" value="ThiG-like"/>
    <property type="match status" value="1"/>
</dbReference>
<evidence type="ECO:0000256" key="1">
    <source>
        <dbReference type="ARBA" id="ARBA00002834"/>
    </source>
</evidence>
<organism evidence="10 11">
    <name type="scientific">Methyloprofundus sedimenti</name>
    <dbReference type="NCBI Taxonomy" id="1420851"/>
    <lineage>
        <taxon>Bacteria</taxon>
        <taxon>Pseudomonadati</taxon>
        <taxon>Pseudomonadota</taxon>
        <taxon>Gammaproteobacteria</taxon>
        <taxon>Methylococcales</taxon>
        <taxon>Methylococcaceae</taxon>
        <taxon>Methyloprofundus</taxon>
    </lineage>
</organism>
<dbReference type="EMBL" id="LPUF01000001">
    <property type="protein sequence ID" value="OQK16835.1"/>
    <property type="molecule type" value="Genomic_DNA"/>
</dbReference>
<comment type="similarity">
    <text evidence="8">Belongs to the ThiG family.</text>
</comment>
<dbReference type="Gene3D" id="3.20.20.70">
    <property type="entry name" value="Aldolase class I"/>
    <property type="match status" value="1"/>
</dbReference>